<dbReference type="InterPro" id="IPR001466">
    <property type="entry name" value="Beta-lactam-related"/>
</dbReference>
<feature type="non-terminal residue" evidence="2">
    <location>
        <position position="62"/>
    </location>
</feature>
<dbReference type="InterPro" id="IPR050491">
    <property type="entry name" value="AmpC-like"/>
</dbReference>
<evidence type="ECO:0000259" key="1">
    <source>
        <dbReference type="Pfam" id="PF00144"/>
    </source>
</evidence>
<dbReference type="Pfam" id="PF00144">
    <property type="entry name" value="Beta-lactamase"/>
    <property type="match status" value="1"/>
</dbReference>
<protein>
    <submittedName>
        <fullName evidence="2">Serine hydrolase</fullName>
    </submittedName>
</protein>
<dbReference type="AlphaFoldDB" id="A0A8T8I168"/>
<sequence>AVRKYVEGLAEAVQYFAPGERFSYCNSGYMVLGRLVEVLRGKSYNRALREHLITPLGLTHVA</sequence>
<proteinExistence type="predicted"/>
<keyword evidence="2" id="KW-0378">Hydrolase</keyword>
<name>A0A8T8I168_9PSEU</name>
<dbReference type="PANTHER" id="PTHR46825:SF9">
    <property type="entry name" value="BETA-LACTAMASE-RELATED DOMAIN-CONTAINING PROTEIN"/>
    <property type="match status" value="1"/>
</dbReference>
<dbReference type="GO" id="GO:0016787">
    <property type="term" value="F:hydrolase activity"/>
    <property type="evidence" value="ECO:0007669"/>
    <property type="project" value="UniProtKB-KW"/>
</dbReference>
<organism evidence="2 3">
    <name type="scientific">Saccharothrix algeriensis</name>
    <dbReference type="NCBI Taxonomy" id="173560"/>
    <lineage>
        <taxon>Bacteria</taxon>
        <taxon>Bacillati</taxon>
        <taxon>Actinomycetota</taxon>
        <taxon>Actinomycetes</taxon>
        <taxon>Pseudonocardiales</taxon>
        <taxon>Pseudonocardiaceae</taxon>
        <taxon>Saccharothrix</taxon>
    </lineage>
</organism>
<evidence type="ECO:0000313" key="2">
    <source>
        <dbReference type="EMBL" id="QTR04595.1"/>
    </source>
</evidence>
<feature type="domain" description="Beta-lactamase-related" evidence="1">
    <location>
        <begin position="6"/>
        <end position="61"/>
    </location>
</feature>
<dbReference type="Proteomes" id="UP000671828">
    <property type="component" value="Chromosome"/>
</dbReference>
<feature type="non-terminal residue" evidence="2">
    <location>
        <position position="1"/>
    </location>
</feature>
<accession>A0A8T8I168</accession>
<dbReference type="InterPro" id="IPR012338">
    <property type="entry name" value="Beta-lactam/transpept-like"/>
</dbReference>
<dbReference type="Gene3D" id="3.40.710.10">
    <property type="entry name" value="DD-peptidase/beta-lactamase superfamily"/>
    <property type="match status" value="1"/>
</dbReference>
<dbReference type="EMBL" id="CP072788">
    <property type="protein sequence ID" value="QTR04595.1"/>
    <property type="molecule type" value="Genomic_DNA"/>
</dbReference>
<dbReference type="SUPFAM" id="SSF56601">
    <property type="entry name" value="beta-lactamase/transpeptidase-like"/>
    <property type="match status" value="1"/>
</dbReference>
<reference evidence="2" key="1">
    <citation type="submission" date="2021-04" db="EMBL/GenBank/DDBJ databases">
        <title>Saccharothrix algeriensis WGS.</title>
        <authorList>
            <person name="Stuskova K."/>
            <person name="Hakalova E."/>
            <person name="Tebbal A.B."/>
            <person name="Eichmeier A."/>
        </authorList>
    </citation>
    <scope>NUCLEOTIDE SEQUENCE</scope>
    <source>
        <strain evidence="2">NRRL B-24137</strain>
    </source>
</reference>
<evidence type="ECO:0000313" key="3">
    <source>
        <dbReference type="Proteomes" id="UP000671828"/>
    </source>
</evidence>
<gene>
    <name evidence="2" type="ORF">J7S33_06995</name>
</gene>
<dbReference type="PANTHER" id="PTHR46825">
    <property type="entry name" value="D-ALANYL-D-ALANINE-CARBOXYPEPTIDASE/ENDOPEPTIDASE AMPH"/>
    <property type="match status" value="1"/>
</dbReference>